<dbReference type="Proteomes" id="UP001056120">
    <property type="component" value="Linkage Group LG15"/>
</dbReference>
<name>A0ACB9FWZ4_9ASTR</name>
<comment type="caution">
    <text evidence="1">The sequence shown here is derived from an EMBL/GenBank/DDBJ whole genome shotgun (WGS) entry which is preliminary data.</text>
</comment>
<evidence type="ECO:0000313" key="2">
    <source>
        <dbReference type="Proteomes" id="UP001056120"/>
    </source>
</evidence>
<proteinExistence type="predicted"/>
<reference evidence="1 2" key="2">
    <citation type="journal article" date="2022" name="Mol. Ecol. Resour.">
        <title>The genomes of chicory, endive, great burdock and yacon provide insights into Asteraceae paleo-polyploidization history and plant inulin production.</title>
        <authorList>
            <person name="Fan W."/>
            <person name="Wang S."/>
            <person name="Wang H."/>
            <person name="Wang A."/>
            <person name="Jiang F."/>
            <person name="Liu H."/>
            <person name="Zhao H."/>
            <person name="Xu D."/>
            <person name="Zhang Y."/>
        </authorList>
    </citation>
    <scope>NUCLEOTIDE SEQUENCE [LARGE SCALE GENOMIC DNA]</scope>
    <source>
        <strain evidence="2">cv. Yunnan</strain>
        <tissue evidence="1">Leaves</tissue>
    </source>
</reference>
<evidence type="ECO:0000313" key="1">
    <source>
        <dbReference type="EMBL" id="KAI3775869.1"/>
    </source>
</evidence>
<reference evidence="2" key="1">
    <citation type="journal article" date="2022" name="Mol. Ecol. Resour.">
        <title>The genomes of chicory, endive, great burdock and yacon provide insights into Asteraceae palaeo-polyploidization history and plant inulin production.</title>
        <authorList>
            <person name="Fan W."/>
            <person name="Wang S."/>
            <person name="Wang H."/>
            <person name="Wang A."/>
            <person name="Jiang F."/>
            <person name="Liu H."/>
            <person name="Zhao H."/>
            <person name="Xu D."/>
            <person name="Zhang Y."/>
        </authorList>
    </citation>
    <scope>NUCLEOTIDE SEQUENCE [LARGE SCALE GENOMIC DNA]</scope>
    <source>
        <strain evidence="2">cv. Yunnan</strain>
    </source>
</reference>
<organism evidence="1 2">
    <name type="scientific">Smallanthus sonchifolius</name>
    <dbReference type="NCBI Taxonomy" id="185202"/>
    <lineage>
        <taxon>Eukaryota</taxon>
        <taxon>Viridiplantae</taxon>
        <taxon>Streptophyta</taxon>
        <taxon>Embryophyta</taxon>
        <taxon>Tracheophyta</taxon>
        <taxon>Spermatophyta</taxon>
        <taxon>Magnoliopsida</taxon>
        <taxon>eudicotyledons</taxon>
        <taxon>Gunneridae</taxon>
        <taxon>Pentapetalae</taxon>
        <taxon>asterids</taxon>
        <taxon>campanulids</taxon>
        <taxon>Asterales</taxon>
        <taxon>Asteraceae</taxon>
        <taxon>Asteroideae</taxon>
        <taxon>Heliantheae alliance</taxon>
        <taxon>Millerieae</taxon>
        <taxon>Smallanthus</taxon>
    </lineage>
</organism>
<accession>A0ACB9FWZ4</accession>
<keyword evidence="2" id="KW-1185">Reference proteome</keyword>
<sequence length="369" mass="41103">MKDPGSFTILCVIGGLSVGNALAYLGASINLMPYSVFKKLGLGEPQPTRMSPQLVNRSVKYPRGFVENTLVRVDKFIFPVDFVILDMDEDEHVPLILGHPFLATAHAMIDVFSGKLTLGVNDEKVTFDVNKSMIHPSSQDNTLYFIESIMLHVGEFLSDICGGDASDTQILARENGEIEMTVAAVDESWSPLESEAPQDPTRFEGIERSEPVDRPSIESPPSSLELKELPSHLEYAFLDDERKLSVIITADLTGDEKERLTGVLKAHKHAITWKLMDIKGINPSFCTHKILMEDDFKPVVLVQRRLNPKMQEVVKKEVPKLLDAGLIYPISDSVWVSPMQVVPKKGGMIVVVNERKVLIPTRTVIGWRV</sequence>
<protein>
    <submittedName>
        <fullName evidence="1">Uncharacterized protein</fullName>
    </submittedName>
</protein>
<gene>
    <name evidence="1" type="ORF">L1987_45625</name>
</gene>
<dbReference type="EMBL" id="CM042032">
    <property type="protein sequence ID" value="KAI3775869.1"/>
    <property type="molecule type" value="Genomic_DNA"/>
</dbReference>